<dbReference type="GO" id="GO:0006606">
    <property type="term" value="P:protein import into nucleus"/>
    <property type="evidence" value="ECO:0007669"/>
    <property type="project" value="InterPro"/>
</dbReference>
<keyword evidence="2 5" id="KW-0813">Transport</keyword>
<comment type="similarity">
    <text evidence="1 5">Belongs to the importin alpha family.</text>
</comment>
<evidence type="ECO:0000313" key="9">
    <source>
        <dbReference type="EMBL" id="KYQ88633.1"/>
    </source>
</evidence>
<evidence type="ECO:0000256" key="1">
    <source>
        <dbReference type="ARBA" id="ARBA00010394"/>
    </source>
</evidence>
<keyword evidence="4 5" id="KW-0653">Protein transport</keyword>
<dbReference type="FunCoup" id="A0A151Z3T7">
    <property type="interactions" value="377"/>
</dbReference>
<dbReference type="Proteomes" id="UP000076078">
    <property type="component" value="Unassembled WGS sequence"/>
</dbReference>
<keyword evidence="10" id="KW-1185">Reference proteome</keyword>
<keyword evidence="3" id="KW-0677">Repeat</keyword>
<dbReference type="Pfam" id="PF01749">
    <property type="entry name" value="IBB"/>
    <property type="match status" value="1"/>
</dbReference>
<protein>
    <recommendedName>
        <fullName evidence="5">Importin subunit alpha</fullName>
    </recommendedName>
</protein>
<dbReference type="InterPro" id="IPR011989">
    <property type="entry name" value="ARM-like"/>
</dbReference>
<name>A0A151Z3T7_TIELA</name>
<feature type="region of interest" description="Disordered" evidence="7">
    <location>
        <begin position="1"/>
        <end position="33"/>
    </location>
</feature>
<dbReference type="InterPro" id="IPR002652">
    <property type="entry name" value="Importin-a_IBB"/>
</dbReference>
<dbReference type="PANTHER" id="PTHR23316">
    <property type="entry name" value="IMPORTIN ALPHA"/>
    <property type="match status" value="1"/>
</dbReference>
<feature type="domain" description="IBB" evidence="8">
    <location>
        <begin position="1"/>
        <end position="58"/>
    </location>
</feature>
<proteinExistence type="inferred from homology"/>
<dbReference type="SMART" id="SM00185">
    <property type="entry name" value="ARM"/>
    <property type="match status" value="8"/>
</dbReference>
<dbReference type="OrthoDB" id="16542at2759"/>
<evidence type="ECO:0000256" key="2">
    <source>
        <dbReference type="ARBA" id="ARBA00022448"/>
    </source>
</evidence>
<evidence type="ECO:0000256" key="4">
    <source>
        <dbReference type="ARBA" id="ARBA00022927"/>
    </source>
</evidence>
<dbReference type="InterPro" id="IPR016024">
    <property type="entry name" value="ARM-type_fold"/>
</dbReference>
<dbReference type="PROSITE" id="PS50176">
    <property type="entry name" value="ARM_REPEAT"/>
    <property type="match status" value="2"/>
</dbReference>
<dbReference type="PIRSF" id="PIRSF005673">
    <property type="entry name" value="Importin_alpha"/>
    <property type="match status" value="1"/>
</dbReference>
<dbReference type="AlphaFoldDB" id="A0A151Z3T7"/>
<feature type="compositionally biased region" description="Low complexity" evidence="7">
    <location>
        <begin position="540"/>
        <end position="550"/>
    </location>
</feature>
<comment type="caution">
    <text evidence="9">The sequence shown here is derived from an EMBL/GenBank/DDBJ whole genome shotgun (WGS) entry which is preliminary data.</text>
</comment>
<evidence type="ECO:0000256" key="3">
    <source>
        <dbReference type="ARBA" id="ARBA00022737"/>
    </source>
</evidence>
<dbReference type="InParanoid" id="A0A151Z3T7"/>
<organism evidence="9 10">
    <name type="scientific">Tieghemostelium lacteum</name>
    <name type="common">Slime mold</name>
    <name type="synonym">Dictyostelium lacteum</name>
    <dbReference type="NCBI Taxonomy" id="361077"/>
    <lineage>
        <taxon>Eukaryota</taxon>
        <taxon>Amoebozoa</taxon>
        <taxon>Evosea</taxon>
        <taxon>Eumycetozoa</taxon>
        <taxon>Dictyostelia</taxon>
        <taxon>Dictyosteliales</taxon>
        <taxon>Raperosteliaceae</taxon>
        <taxon>Tieghemostelium</taxon>
    </lineage>
</organism>
<dbReference type="GO" id="GO:0005737">
    <property type="term" value="C:cytoplasm"/>
    <property type="evidence" value="ECO:0007669"/>
    <property type="project" value="InterPro"/>
</dbReference>
<evidence type="ECO:0000256" key="7">
    <source>
        <dbReference type="SAM" id="MobiDB-lite"/>
    </source>
</evidence>
<feature type="region of interest" description="Disordered" evidence="7">
    <location>
        <begin position="525"/>
        <end position="550"/>
    </location>
</feature>
<evidence type="ECO:0000313" key="10">
    <source>
        <dbReference type="Proteomes" id="UP000076078"/>
    </source>
</evidence>
<feature type="compositionally biased region" description="Polar residues" evidence="7">
    <location>
        <begin position="530"/>
        <end position="539"/>
    </location>
</feature>
<evidence type="ECO:0000259" key="8">
    <source>
        <dbReference type="PROSITE" id="PS51214"/>
    </source>
</evidence>
<dbReference type="STRING" id="361077.A0A151Z3T7"/>
<evidence type="ECO:0000256" key="5">
    <source>
        <dbReference type="PIRNR" id="PIRNR005673"/>
    </source>
</evidence>
<accession>A0A151Z3T7</accession>
<dbReference type="InterPro" id="IPR036975">
    <property type="entry name" value="Importin-a_IBB_sf"/>
</dbReference>
<dbReference type="PROSITE" id="PS51214">
    <property type="entry name" value="IBB"/>
    <property type="match status" value="1"/>
</dbReference>
<feature type="compositionally biased region" description="Basic and acidic residues" evidence="7">
    <location>
        <begin position="12"/>
        <end position="32"/>
    </location>
</feature>
<dbReference type="GO" id="GO:0061608">
    <property type="term" value="F:nuclear import signal receptor activity"/>
    <property type="evidence" value="ECO:0007669"/>
    <property type="project" value="InterPro"/>
</dbReference>
<feature type="repeat" description="ARM" evidence="6">
    <location>
        <begin position="302"/>
        <end position="329"/>
    </location>
</feature>
<dbReference type="InterPro" id="IPR000225">
    <property type="entry name" value="Armadillo"/>
</dbReference>
<gene>
    <name evidence="9" type="ORF">DLAC_11379</name>
</gene>
<dbReference type="InterPro" id="IPR024931">
    <property type="entry name" value="Importin_alpha"/>
</dbReference>
<feature type="repeat" description="ARM" evidence="6">
    <location>
        <begin position="170"/>
        <end position="214"/>
    </location>
</feature>
<evidence type="ECO:0000256" key="6">
    <source>
        <dbReference type="PROSITE-ProRule" id="PRU00259"/>
    </source>
</evidence>
<dbReference type="Pfam" id="PF00514">
    <property type="entry name" value="Arm"/>
    <property type="match status" value="3"/>
</dbReference>
<dbReference type="EMBL" id="LODT01000051">
    <property type="protein sequence ID" value="KYQ88633.1"/>
    <property type="molecule type" value="Genomic_DNA"/>
</dbReference>
<dbReference type="Gene3D" id="1.20.5.690">
    <property type="entry name" value="Importin-alpha, importin-beta-binding domain"/>
    <property type="match status" value="1"/>
</dbReference>
<dbReference type="Gene3D" id="1.25.10.10">
    <property type="entry name" value="Leucine-rich Repeat Variant"/>
    <property type="match status" value="1"/>
</dbReference>
<reference evidence="9 10" key="1">
    <citation type="submission" date="2015-12" db="EMBL/GenBank/DDBJ databases">
        <title>Dictyostelia acquired genes for synthesis and detection of signals that induce cell-type specialization by lateral gene transfer from prokaryotes.</title>
        <authorList>
            <person name="Gloeckner G."/>
            <person name="Schaap P."/>
        </authorList>
    </citation>
    <scope>NUCLEOTIDE SEQUENCE [LARGE SCALE GENOMIC DNA]</scope>
    <source>
        <strain evidence="9 10">TK</strain>
    </source>
</reference>
<dbReference type="SUPFAM" id="SSF48371">
    <property type="entry name" value="ARM repeat"/>
    <property type="match status" value="1"/>
</dbReference>
<sequence>MSSRENQSTSARSKDFKKSVDSEVCRRKREELSTTIRKSAREESILKRRNINAPVAATSSGKIEIPEHYKQQFDQFEAGTLEIKLKNLENLKKSLYSNEESLVYLALIQFRKILSLDKNPPINEVVECDIAPKLIELVQCKNAQVQMEAAWALTNIASGENCCKYLVDIGLIPALIYVISDPNATHDVIEQCIWAISNIAGDHHSYRDMLLRLGVLPIIVKISESIDPSKNGLLQTCVWTISNLCRGAKPHAEFEYTSKCLPFLIKLLVESDVVEILSEICWTISYLCDGPDYKIRAVVETGIVPRLVDLLGSEESQVYTPALRAIGNILTGDAESAQRAIDADVVPILGSLIEYDHTDKPLYRKSIRKESCWALSNITAGEKHQIQKVVEDQITMLNLSKVLKYDDAEVRKEAIYAFCNATNGSRNAVSMLVNKYKAIRTIKSALISSLDLGIKRNCLEALLNIIEVGEIHATKSGVNPYIEKMVEADLECVLNDLSFGNNESIISKADKILSYLDDADEKELEDSENNEPNINFAINSSSSSSSNWDI</sequence>
<feature type="compositionally biased region" description="Polar residues" evidence="7">
    <location>
        <begin position="1"/>
        <end position="11"/>
    </location>
</feature>
<dbReference type="OMA" id="HENRQIG"/>